<dbReference type="RefSeq" id="WP_179440774.1">
    <property type="nucleotide sequence ID" value="NZ_BAAALK010000001.1"/>
</dbReference>
<evidence type="ECO:0000313" key="3">
    <source>
        <dbReference type="Proteomes" id="UP000560069"/>
    </source>
</evidence>
<organism evidence="2 3">
    <name type="scientific">Nesterenkonia sandarakina</name>
    <dbReference type="NCBI Taxonomy" id="272918"/>
    <lineage>
        <taxon>Bacteria</taxon>
        <taxon>Bacillati</taxon>
        <taxon>Actinomycetota</taxon>
        <taxon>Actinomycetes</taxon>
        <taxon>Micrococcales</taxon>
        <taxon>Micrococcaceae</taxon>
        <taxon>Nesterenkonia</taxon>
    </lineage>
</organism>
<dbReference type="Proteomes" id="UP000560069">
    <property type="component" value="Unassembled WGS sequence"/>
</dbReference>
<evidence type="ECO:0000256" key="1">
    <source>
        <dbReference type="SAM" id="MobiDB-lite"/>
    </source>
</evidence>
<dbReference type="AlphaFoldDB" id="A0A7Z0J2H3"/>
<keyword evidence="3" id="KW-1185">Reference proteome</keyword>
<dbReference type="SUPFAM" id="SSF141571">
    <property type="entry name" value="Pentapeptide repeat-like"/>
    <property type="match status" value="1"/>
</dbReference>
<evidence type="ECO:0000313" key="2">
    <source>
        <dbReference type="EMBL" id="NYJ15728.1"/>
    </source>
</evidence>
<dbReference type="PANTHER" id="PTHR14136">
    <property type="entry name" value="BTB_POZ DOMAIN-CONTAINING PROTEIN KCTD9"/>
    <property type="match status" value="1"/>
</dbReference>
<gene>
    <name evidence="2" type="ORF">HNR11_000262</name>
</gene>
<sequence>MRPTEAPIPAPKLQATKLQAPKLRTPRLDQLEIGSAAELQRTGQGDHLILQDADLTGVDLSGGRLTECRLRSVTLAEADLSAASVAESHWERVSAPHLKAPRSTWRDVVIEASRFGVAELYDAGVTGLVLRGCKLDLVNLRSAVLSDVLFESCTITELDVSGARATRMKFSECTVETLEVGHAQFKDVDLRGAQLSRIVGLSGLKGAVISEEQLLQLAPSLAEHLGLVVAD</sequence>
<reference evidence="2 3" key="1">
    <citation type="submission" date="2020-07" db="EMBL/GenBank/DDBJ databases">
        <title>Sequencing the genomes of 1000 actinobacteria strains.</title>
        <authorList>
            <person name="Klenk H.-P."/>
        </authorList>
    </citation>
    <scope>NUCLEOTIDE SEQUENCE [LARGE SCALE GENOMIC DNA]</scope>
    <source>
        <strain evidence="2 3">DSM 15664</strain>
    </source>
</reference>
<feature type="region of interest" description="Disordered" evidence="1">
    <location>
        <begin position="1"/>
        <end position="20"/>
    </location>
</feature>
<accession>A0A7Z0J2H3</accession>
<feature type="compositionally biased region" description="Pro residues" evidence="1">
    <location>
        <begin position="1"/>
        <end position="10"/>
    </location>
</feature>
<dbReference type="EMBL" id="JACCFQ010000001">
    <property type="protein sequence ID" value="NYJ15728.1"/>
    <property type="molecule type" value="Genomic_DNA"/>
</dbReference>
<dbReference type="Pfam" id="PF00805">
    <property type="entry name" value="Pentapeptide"/>
    <property type="match status" value="1"/>
</dbReference>
<dbReference type="Gene3D" id="2.160.20.80">
    <property type="entry name" value="E3 ubiquitin-protein ligase SopA"/>
    <property type="match status" value="1"/>
</dbReference>
<dbReference type="InterPro" id="IPR051082">
    <property type="entry name" value="Pentapeptide-BTB/POZ_domain"/>
</dbReference>
<proteinExistence type="predicted"/>
<comment type="caution">
    <text evidence="2">The sequence shown here is derived from an EMBL/GenBank/DDBJ whole genome shotgun (WGS) entry which is preliminary data.</text>
</comment>
<dbReference type="InterPro" id="IPR001646">
    <property type="entry name" value="5peptide_repeat"/>
</dbReference>
<dbReference type="PANTHER" id="PTHR14136:SF17">
    <property type="entry name" value="BTB_POZ DOMAIN-CONTAINING PROTEIN KCTD9"/>
    <property type="match status" value="1"/>
</dbReference>
<name>A0A7Z0J2H3_9MICC</name>
<protein>
    <submittedName>
        <fullName evidence="2">Uncharacterized protein YjbI with pentapeptide repeats</fullName>
    </submittedName>
</protein>